<dbReference type="EMBL" id="CAMGYJ010000010">
    <property type="protein sequence ID" value="CAI0554350.1"/>
    <property type="molecule type" value="Genomic_DNA"/>
</dbReference>
<dbReference type="Proteomes" id="UP001154282">
    <property type="component" value="Unassembled WGS sequence"/>
</dbReference>
<dbReference type="AlphaFoldDB" id="A0AAV0R9N5"/>
<evidence type="ECO:0000256" key="1">
    <source>
        <dbReference type="SAM" id="MobiDB-lite"/>
    </source>
</evidence>
<dbReference type="PANTHER" id="PTHR34724:SF2">
    <property type="entry name" value="OS12G0596101 PROTEIN"/>
    <property type="match status" value="1"/>
</dbReference>
<proteinExistence type="predicted"/>
<accession>A0AAV0R9N5</accession>
<evidence type="ECO:0000313" key="3">
    <source>
        <dbReference type="Proteomes" id="UP001154282"/>
    </source>
</evidence>
<dbReference type="PANTHER" id="PTHR34724">
    <property type="entry name" value="OS12G0596101 PROTEIN"/>
    <property type="match status" value="1"/>
</dbReference>
<reference evidence="2" key="1">
    <citation type="submission" date="2022-08" db="EMBL/GenBank/DDBJ databases">
        <authorList>
            <person name="Gutierrez-Valencia J."/>
        </authorList>
    </citation>
    <scope>NUCLEOTIDE SEQUENCE</scope>
</reference>
<name>A0AAV0R9N5_9ROSI</name>
<feature type="region of interest" description="Disordered" evidence="1">
    <location>
        <begin position="54"/>
        <end position="99"/>
    </location>
</feature>
<gene>
    <name evidence="2" type="ORF">LITE_LOCUS47160</name>
</gene>
<comment type="caution">
    <text evidence="2">The sequence shown here is derived from an EMBL/GenBank/DDBJ whole genome shotgun (WGS) entry which is preliminary data.</text>
</comment>
<sequence length="99" mass="9856">MCYKVECKACGKTGWGGCGKHLVPLYNGIQKGSHCLCRSWPGVVAVAPVPSSASLEQPASNQLKDVDQPPPPPPPAAGSASGSVATATAGSAGAEVKIA</sequence>
<evidence type="ECO:0000313" key="2">
    <source>
        <dbReference type="EMBL" id="CAI0554350.1"/>
    </source>
</evidence>
<protein>
    <submittedName>
        <fullName evidence="2">Uncharacterized protein</fullName>
    </submittedName>
</protein>
<organism evidence="2 3">
    <name type="scientific">Linum tenue</name>
    <dbReference type="NCBI Taxonomy" id="586396"/>
    <lineage>
        <taxon>Eukaryota</taxon>
        <taxon>Viridiplantae</taxon>
        <taxon>Streptophyta</taxon>
        <taxon>Embryophyta</taxon>
        <taxon>Tracheophyta</taxon>
        <taxon>Spermatophyta</taxon>
        <taxon>Magnoliopsida</taxon>
        <taxon>eudicotyledons</taxon>
        <taxon>Gunneridae</taxon>
        <taxon>Pentapetalae</taxon>
        <taxon>rosids</taxon>
        <taxon>fabids</taxon>
        <taxon>Malpighiales</taxon>
        <taxon>Linaceae</taxon>
        <taxon>Linum</taxon>
    </lineage>
</organism>
<keyword evidence="3" id="KW-1185">Reference proteome</keyword>
<feature type="compositionally biased region" description="Low complexity" evidence="1">
    <location>
        <begin position="77"/>
        <end position="99"/>
    </location>
</feature>